<feature type="transmembrane region" description="Helical" evidence="7">
    <location>
        <begin position="181"/>
        <end position="200"/>
    </location>
</feature>
<comment type="caution">
    <text evidence="9">The sequence shown here is derived from an EMBL/GenBank/DDBJ whole genome shotgun (WGS) entry which is preliminary data.</text>
</comment>
<keyword evidence="10" id="KW-1185">Reference proteome</keyword>
<proteinExistence type="inferred from homology"/>
<feature type="domain" description="Major facilitator superfamily (MFS) profile" evidence="8">
    <location>
        <begin position="11"/>
        <end position="510"/>
    </location>
</feature>
<dbReference type="InterPro" id="IPR005829">
    <property type="entry name" value="Sugar_transporter_CS"/>
</dbReference>
<keyword evidence="3" id="KW-0813">Transport</keyword>
<protein>
    <submittedName>
        <fullName evidence="9">Sugar porter (SP) family MFS transporter</fullName>
    </submittedName>
</protein>
<organism evidence="9 10">
    <name type="scientific">Cellvibrio fibrivorans</name>
    <dbReference type="NCBI Taxonomy" id="126350"/>
    <lineage>
        <taxon>Bacteria</taxon>
        <taxon>Pseudomonadati</taxon>
        <taxon>Pseudomonadota</taxon>
        <taxon>Gammaproteobacteria</taxon>
        <taxon>Cellvibrionales</taxon>
        <taxon>Cellvibrionaceae</taxon>
        <taxon>Cellvibrio</taxon>
    </lineage>
</organism>
<evidence type="ECO:0000256" key="5">
    <source>
        <dbReference type="ARBA" id="ARBA00022989"/>
    </source>
</evidence>
<evidence type="ECO:0000256" key="6">
    <source>
        <dbReference type="ARBA" id="ARBA00023136"/>
    </source>
</evidence>
<dbReference type="Pfam" id="PF00083">
    <property type="entry name" value="Sugar_tr"/>
    <property type="match status" value="2"/>
</dbReference>
<evidence type="ECO:0000256" key="4">
    <source>
        <dbReference type="ARBA" id="ARBA00022692"/>
    </source>
</evidence>
<dbReference type="PROSITE" id="PS00216">
    <property type="entry name" value="SUGAR_TRANSPORT_1"/>
    <property type="match status" value="1"/>
</dbReference>
<feature type="transmembrane region" description="Helical" evidence="7">
    <location>
        <begin position="418"/>
        <end position="442"/>
    </location>
</feature>
<dbReference type="InterPro" id="IPR020846">
    <property type="entry name" value="MFS_dom"/>
</dbReference>
<feature type="transmembrane region" description="Helical" evidence="7">
    <location>
        <begin position="78"/>
        <end position="97"/>
    </location>
</feature>
<dbReference type="InterPro" id="IPR005828">
    <property type="entry name" value="MFS_sugar_transport-like"/>
</dbReference>
<name>A0ABU1UVP1_9GAMM</name>
<dbReference type="InterPro" id="IPR003663">
    <property type="entry name" value="Sugar/inositol_transpt"/>
</dbReference>
<comment type="similarity">
    <text evidence="2">Belongs to the major facilitator superfamily. Sugar transporter (TC 2.A.1.1) family.</text>
</comment>
<dbReference type="PROSITE" id="PS50850">
    <property type="entry name" value="MFS"/>
    <property type="match status" value="1"/>
</dbReference>
<sequence length="525" mass="56814">MQRANRNAFFFSFIVALGGFVFGLDIALISGTIKYIIAEFNLTAFQVGAIVGGSTGLGSIVALLCAGYFCERFGRKNTLLFIAALYLISALWSAFAVSFETLFAARFLGGLAFASLTLASMYIGEIAPPDLRGKLVGLNQMNIVVGIFIAQLLNFYIVTVISSQPAWANWIGLTELTSWRWMLGLEILPALVWFLLLFLIPESPRWLVMNGKKHKAEAVIVKIAPADMVAQQFNQICDNLKGAEHSLSVSEQLGLLFKSRLRIALFIGAGAAMLQSLCGMNAVLGYMPFIFSQVGGGDASAFQQTVWVGAIGLFFTFLALVMIDRMGRRPILLWGSVWAAVSMGVVTYCFAGATYMLSAESVAAFADRIDTSLLAPMFGVEYASDLEFKGALVTHLGSAALGSLQVDLLNTAAHMQGVLVFIGLISFVAAFNFSLGPVMWILFSEIFPTRIRGVAIPVCALVCTLFGGVLVPTLFPWQIEVQGVAVTFLIYTCFCVLGAIFVLKMVPETKGKSLEEIESQLVAVK</sequence>
<dbReference type="PANTHER" id="PTHR48023:SF4">
    <property type="entry name" value="D-XYLOSE-PROTON SYMPORTER-LIKE 2"/>
    <property type="match status" value="1"/>
</dbReference>
<gene>
    <name evidence="9" type="ORF">J2X05_001267</name>
</gene>
<feature type="transmembrane region" description="Helical" evidence="7">
    <location>
        <begin position="143"/>
        <end position="161"/>
    </location>
</feature>
<dbReference type="EMBL" id="JAVDVX010000002">
    <property type="protein sequence ID" value="MDR7089261.1"/>
    <property type="molecule type" value="Genomic_DNA"/>
</dbReference>
<keyword evidence="6 7" id="KW-0472">Membrane</keyword>
<evidence type="ECO:0000256" key="3">
    <source>
        <dbReference type="ARBA" id="ARBA00022448"/>
    </source>
</evidence>
<dbReference type="RefSeq" id="WP_310070145.1">
    <property type="nucleotide sequence ID" value="NZ_JAVDVX010000002.1"/>
</dbReference>
<comment type="subcellular location">
    <subcellularLocation>
        <location evidence="1">Membrane</location>
        <topology evidence="1">Multi-pass membrane protein</topology>
    </subcellularLocation>
</comment>
<feature type="transmembrane region" description="Helical" evidence="7">
    <location>
        <begin position="481"/>
        <end position="503"/>
    </location>
</feature>
<feature type="transmembrane region" description="Helical" evidence="7">
    <location>
        <begin position="454"/>
        <end position="475"/>
    </location>
</feature>
<reference evidence="9 10" key="1">
    <citation type="submission" date="2023-07" db="EMBL/GenBank/DDBJ databases">
        <title>Sorghum-associated microbial communities from plants grown in Nebraska, USA.</title>
        <authorList>
            <person name="Schachtman D."/>
        </authorList>
    </citation>
    <scope>NUCLEOTIDE SEQUENCE [LARGE SCALE GENOMIC DNA]</scope>
    <source>
        <strain evidence="9 10">BE190</strain>
    </source>
</reference>
<dbReference type="Gene3D" id="1.20.1250.20">
    <property type="entry name" value="MFS general substrate transporter like domains"/>
    <property type="match status" value="2"/>
</dbReference>
<evidence type="ECO:0000313" key="9">
    <source>
        <dbReference type="EMBL" id="MDR7089261.1"/>
    </source>
</evidence>
<feature type="transmembrane region" description="Helical" evidence="7">
    <location>
        <begin position="103"/>
        <end position="123"/>
    </location>
</feature>
<feature type="transmembrane region" description="Helical" evidence="7">
    <location>
        <begin position="43"/>
        <end position="66"/>
    </location>
</feature>
<keyword evidence="5 7" id="KW-1133">Transmembrane helix</keyword>
<dbReference type="InterPro" id="IPR050820">
    <property type="entry name" value="MFS_Sugar_Transporter"/>
</dbReference>
<evidence type="ECO:0000256" key="1">
    <source>
        <dbReference type="ARBA" id="ARBA00004141"/>
    </source>
</evidence>
<dbReference type="InterPro" id="IPR036259">
    <property type="entry name" value="MFS_trans_sf"/>
</dbReference>
<feature type="transmembrane region" description="Helical" evidence="7">
    <location>
        <begin position="9"/>
        <end position="37"/>
    </location>
</feature>
<evidence type="ECO:0000313" key="10">
    <source>
        <dbReference type="Proteomes" id="UP001253595"/>
    </source>
</evidence>
<accession>A0ABU1UVP1</accession>
<feature type="transmembrane region" description="Helical" evidence="7">
    <location>
        <begin position="306"/>
        <end position="324"/>
    </location>
</feature>
<evidence type="ECO:0000256" key="2">
    <source>
        <dbReference type="ARBA" id="ARBA00010992"/>
    </source>
</evidence>
<evidence type="ECO:0000256" key="7">
    <source>
        <dbReference type="SAM" id="Phobius"/>
    </source>
</evidence>
<dbReference type="Proteomes" id="UP001253595">
    <property type="component" value="Unassembled WGS sequence"/>
</dbReference>
<feature type="transmembrane region" description="Helical" evidence="7">
    <location>
        <begin position="263"/>
        <end position="286"/>
    </location>
</feature>
<keyword evidence="4 7" id="KW-0812">Transmembrane</keyword>
<evidence type="ECO:0000259" key="8">
    <source>
        <dbReference type="PROSITE" id="PS50850"/>
    </source>
</evidence>
<feature type="transmembrane region" description="Helical" evidence="7">
    <location>
        <begin position="331"/>
        <end position="357"/>
    </location>
</feature>
<dbReference type="PRINTS" id="PR00171">
    <property type="entry name" value="SUGRTRNSPORT"/>
</dbReference>
<dbReference type="SUPFAM" id="SSF103473">
    <property type="entry name" value="MFS general substrate transporter"/>
    <property type="match status" value="1"/>
</dbReference>
<dbReference type="PANTHER" id="PTHR48023">
    <property type="entry name" value="D-XYLOSE-PROTON SYMPORTER-LIKE 2"/>
    <property type="match status" value="1"/>
</dbReference>